<dbReference type="STRING" id="283909.R7V3P8"/>
<reference evidence="5" key="1">
    <citation type="submission" date="2012-12" db="EMBL/GenBank/DDBJ databases">
        <authorList>
            <person name="Hellsten U."/>
            <person name="Grimwood J."/>
            <person name="Chapman J.A."/>
            <person name="Shapiro H."/>
            <person name="Aerts A."/>
            <person name="Otillar R.P."/>
            <person name="Terry A.Y."/>
            <person name="Boore J.L."/>
            <person name="Simakov O."/>
            <person name="Marletaz F."/>
            <person name="Cho S.-J."/>
            <person name="Edsinger-Gonzales E."/>
            <person name="Havlak P."/>
            <person name="Kuo D.-H."/>
            <person name="Larsson T."/>
            <person name="Lv J."/>
            <person name="Arendt D."/>
            <person name="Savage R."/>
            <person name="Osoegawa K."/>
            <person name="de Jong P."/>
            <person name="Lindberg D.R."/>
            <person name="Seaver E.C."/>
            <person name="Weisblat D.A."/>
            <person name="Putnam N.H."/>
            <person name="Grigoriev I.V."/>
            <person name="Rokhsar D.S."/>
        </authorList>
    </citation>
    <scope>NUCLEOTIDE SEQUENCE</scope>
    <source>
        <strain evidence="5">I ESC-2004</strain>
    </source>
</reference>
<dbReference type="EnsemblMetazoa" id="CapteT226517">
    <property type="protein sequence ID" value="CapteP226517"/>
    <property type="gene ID" value="CapteG226517"/>
</dbReference>
<evidence type="ECO:0000313" key="4">
    <source>
        <dbReference type="EnsemblMetazoa" id="CapteP226517"/>
    </source>
</evidence>
<gene>
    <name evidence="3" type="ORF">CAPTEDRAFT_226517</name>
</gene>
<organism evidence="3">
    <name type="scientific">Capitella teleta</name>
    <name type="common">Polychaete worm</name>
    <dbReference type="NCBI Taxonomy" id="283909"/>
    <lineage>
        <taxon>Eukaryota</taxon>
        <taxon>Metazoa</taxon>
        <taxon>Spiralia</taxon>
        <taxon>Lophotrochozoa</taxon>
        <taxon>Annelida</taxon>
        <taxon>Polychaeta</taxon>
        <taxon>Sedentaria</taxon>
        <taxon>Scolecida</taxon>
        <taxon>Capitellidae</taxon>
        <taxon>Capitella</taxon>
    </lineage>
</organism>
<protein>
    <submittedName>
        <fullName evidence="3 4">Uncharacterized protein</fullName>
    </submittedName>
</protein>
<dbReference type="EMBL" id="AMQN01006057">
    <property type="status" value="NOT_ANNOTATED_CDS"/>
    <property type="molecule type" value="Genomic_DNA"/>
</dbReference>
<keyword evidence="5" id="KW-1185">Reference proteome</keyword>
<dbReference type="OMA" id="TTLEHNQ"/>
<sequence length="404" mass="46856">MKVALLFSLQCIYVIASADDSARARRDLSMLRMGKRSEFSSLPPLVPPSYDLSADDFDERQVWMKIPRVGKDIDEDTPHLRLARYPPVPRLGSALDSLIEEYRRDIGSNDDEDEIRQVLFKIPRVGRNRRSADDQENVEMKEQVKRAAPLPRLGMLEERAAPLPRLGLYERAAFLPRLGYRDLDEEERAAPLPRLGVREEDYENEVGDNSYLKEEDERAAPLPRLGYYEKRNVGMLRMGKRPMSMLRMGKRPMSMLRMGKRPMSMLRMGKRPMSMLRMGRSMDEAQPEQQKRAMSMLRMGKRGMNLLRMGRSEQPAEEEEKRAMSMLRMGRSEPAVEAEKRPMSMLRMGKRPMSMLRMGKREMDDEVIPVVEAEKRPMNMLRMGKRDTDDNQPIVEEDQQAQSS</sequence>
<proteinExistence type="predicted"/>
<feature type="signal peptide" evidence="2">
    <location>
        <begin position="1"/>
        <end position="18"/>
    </location>
</feature>
<accession>R7V3P8</accession>
<feature type="region of interest" description="Disordered" evidence="1">
    <location>
        <begin position="378"/>
        <end position="404"/>
    </location>
</feature>
<feature type="compositionally biased region" description="Acidic residues" evidence="1">
    <location>
        <begin position="395"/>
        <end position="404"/>
    </location>
</feature>
<evidence type="ECO:0000313" key="5">
    <source>
        <dbReference type="Proteomes" id="UP000014760"/>
    </source>
</evidence>
<feature type="chain" id="PRO_5008788672" evidence="2">
    <location>
        <begin position="19"/>
        <end position="404"/>
    </location>
</feature>
<reference evidence="4" key="3">
    <citation type="submission" date="2015-06" db="UniProtKB">
        <authorList>
            <consortium name="EnsemblMetazoa"/>
        </authorList>
    </citation>
    <scope>IDENTIFICATION</scope>
</reference>
<evidence type="ECO:0000256" key="1">
    <source>
        <dbReference type="SAM" id="MobiDB-lite"/>
    </source>
</evidence>
<keyword evidence="2" id="KW-0732">Signal</keyword>
<dbReference type="AlphaFoldDB" id="R7V3P8"/>
<reference evidence="3 5" key="2">
    <citation type="journal article" date="2013" name="Nature">
        <title>Insights into bilaterian evolution from three spiralian genomes.</title>
        <authorList>
            <person name="Simakov O."/>
            <person name="Marletaz F."/>
            <person name="Cho S.J."/>
            <person name="Edsinger-Gonzales E."/>
            <person name="Havlak P."/>
            <person name="Hellsten U."/>
            <person name="Kuo D.H."/>
            <person name="Larsson T."/>
            <person name="Lv J."/>
            <person name="Arendt D."/>
            <person name="Savage R."/>
            <person name="Osoegawa K."/>
            <person name="de Jong P."/>
            <person name="Grimwood J."/>
            <person name="Chapman J.A."/>
            <person name="Shapiro H."/>
            <person name="Aerts A."/>
            <person name="Otillar R.P."/>
            <person name="Terry A.Y."/>
            <person name="Boore J.L."/>
            <person name="Grigoriev I.V."/>
            <person name="Lindberg D.R."/>
            <person name="Seaver E.C."/>
            <person name="Weisblat D.A."/>
            <person name="Putnam N.H."/>
            <person name="Rokhsar D.S."/>
        </authorList>
    </citation>
    <scope>NUCLEOTIDE SEQUENCE</scope>
    <source>
        <strain evidence="3 5">I ESC-2004</strain>
    </source>
</reference>
<evidence type="ECO:0000313" key="3">
    <source>
        <dbReference type="EMBL" id="ELU10430.1"/>
    </source>
</evidence>
<dbReference type="OrthoDB" id="6085322at2759"/>
<dbReference type="HOGENOM" id="CLU_681961_0_0_1"/>
<name>R7V3P8_CAPTE</name>
<dbReference type="Proteomes" id="UP000014760">
    <property type="component" value="Unassembled WGS sequence"/>
</dbReference>
<dbReference type="EMBL" id="KB297495">
    <property type="protein sequence ID" value="ELU10430.1"/>
    <property type="molecule type" value="Genomic_DNA"/>
</dbReference>
<evidence type="ECO:0000256" key="2">
    <source>
        <dbReference type="SAM" id="SignalP"/>
    </source>
</evidence>